<dbReference type="GO" id="GO:0005524">
    <property type="term" value="F:ATP binding"/>
    <property type="evidence" value="ECO:0007669"/>
    <property type="project" value="UniProtKB-KW"/>
</dbReference>
<dbReference type="PANTHER" id="PTHR11136:SF5">
    <property type="entry name" value="FOLYLPOLYGLUTAMATE SYNTHASE, MITOCHONDRIAL"/>
    <property type="match status" value="1"/>
</dbReference>
<comment type="catalytic activity">
    <reaction evidence="12">
        <text>(6S)-5,6,7,8-tetrahydrofolyl-(gamma-L-Glu)(n) + L-glutamate + ATP = (6S)-5,6,7,8-tetrahydrofolyl-(gamma-L-Glu)(n+1) + ADP + phosphate + H(+)</text>
        <dbReference type="Rhea" id="RHEA:10580"/>
        <dbReference type="Rhea" id="RHEA-COMP:14738"/>
        <dbReference type="Rhea" id="RHEA-COMP:14740"/>
        <dbReference type="ChEBI" id="CHEBI:15378"/>
        <dbReference type="ChEBI" id="CHEBI:29985"/>
        <dbReference type="ChEBI" id="CHEBI:30616"/>
        <dbReference type="ChEBI" id="CHEBI:43474"/>
        <dbReference type="ChEBI" id="CHEBI:141005"/>
        <dbReference type="ChEBI" id="CHEBI:456216"/>
        <dbReference type="EC" id="6.3.2.17"/>
    </reaction>
</comment>
<evidence type="ECO:0000256" key="3">
    <source>
        <dbReference type="ARBA" id="ARBA00013025"/>
    </source>
</evidence>
<keyword evidence="7" id="KW-0547">Nucleotide-binding</keyword>
<protein>
    <recommendedName>
        <fullName evidence="3">tetrahydrofolate synthase</fullName>
        <ecNumber evidence="3">6.3.2.17</ecNumber>
    </recommendedName>
    <alternativeName>
        <fullName evidence="11">Folylpoly-gamma-glutamate synthetase</fullName>
    </alternativeName>
    <alternativeName>
        <fullName evidence="10">Tetrahydrofolylpolyglutamate synthase</fullName>
    </alternativeName>
</protein>
<dbReference type="InterPro" id="IPR001645">
    <property type="entry name" value="Folylpolyglutamate_synth"/>
</dbReference>
<dbReference type="EC" id="6.3.2.17" evidence="3"/>
<comment type="similarity">
    <text evidence="2">Belongs to the folylpolyglutamate synthase family.</text>
</comment>
<dbReference type="SUPFAM" id="SSF53244">
    <property type="entry name" value="MurD-like peptide ligases, peptide-binding domain"/>
    <property type="match status" value="1"/>
</dbReference>
<organism evidence="13 14">
    <name type="scientific">Ramalina farinacea</name>
    <dbReference type="NCBI Taxonomy" id="258253"/>
    <lineage>
        <taxon>Eukaryota</taxon>
        <taxon>Fungi</taxon>
        <taxon>Dikarya</taxon>
        <taxon>Ascomycota</taxon>
        <taxon>Pezizomycotina</taxon>
        <taxon>Lecanoromycetes</taxon>
        <taxon>OSLEUM clade</taxon>
        <taxon>Lecanoromycetidae</taxon>
        <taxon>Lecanorales</taxon>
        <taxon>Lecanorineae</taxon>
        <taxon>Ramalinaceae</taxon>
        <taxon>Ramalina</taxon>
    </lineage>
</organism>
<comment type="pathway">
    <text evidence="1">Cofactor biosynthesis; tetrahydrofolylpolyglutamate biosynthesis.</text>
</comment>
<dbReference type="PANTHER" id="PTHR11136">
    <property type="entry name" value="FOLYLPOLYGLUTAMATE SYNTHASE-RELATED"/>
    <property type="match status" value="1"/>
</dbReference>
<keyword evidence="6" id="KW-0479">Metal-binding</keyword>
<keyword evidence="14" id="KW-1185">Reference proteome</keyword>
<keyword evidence="4" id="KW-0554">One-carbon metabolism</keyword>
<keyword evidence="5" id="KW-0436">Ligase</keyword>
<dbReference type="AlphaFoldDB" id="A0AA43QST3"/>
<comment type="caution">
    <text evidence="13">The sequence shown here is derived from an EMBL/GenBank/DDBJ whole genome shotgun (WGS) entry which is preliminary data.</text>
</comment>
<evidence type="ECO:0000256" key="6">
    <source>
        <dbReference type="ARBA" id="ARBA00022723"/>
    </source>
</evidence>
<dbReference type="GO" id="GO:0006730">
    <property type="term" value="P:one-carbon metabolic process"/>
    <property type="evidence" value="ECO:0007669"/>
    <property type="project" value="UniProtKB-KW"/>
</dbReference>
<gene>
    <name evidence="13" type="ORF">OHK93_001745</name>
</gene>
<evidence type="ECO:0000256" key="7">
    <source>
        <dbReference type="ARBA" id="ARBA00022741"/>
    </source>
</evidence>
<dbReference type="InterPro" id="IPR036615">
    <property type="entry name" value="Mur_ligase_C_dom_sf"/>
</dbReference>
<evidence type="ECO:0000256" key="5">
    <source>
        <dbReference type="ARBA" id="ARBA00022598"/>
    </source>
</evidence>
<evidence type="ECO:0000313" key="13">
    <source>
        <dbReference type="EMBL" id="MDI1490541.1"/>
    </source>
</evidence>
<evidence type="ECO:0000256" key="8">
    <source>
        <dbReference type="ARBA" id="ARBA00022840"/>
    </source>
</evidence>
<dbReference type="SUPFAM" id="SSF53623">
    <property type="entry name" value="MurD-like peptide ligases, catalytic domain"/>
    <property type="match status" value="1"/>
</dbReference>
<evidence type="ECO:0000256" key="11">
    <source>
        <dbReference type="ARBA" id="ARBA00030876"/>
    </source>
</evidence>
<dbReference type="Gene3D" id="3.40.1190.10">
    <property type="entry name" value="Mur-like, catalytic domain"/>
    <property type="match status" value="1"/>
</dbReference>
<dbReference type="EMBL" id="JAPUFD010000012">
    <property type="protein sequence ID" value="MDI1490541.1"/>
    <property type="molecule type" value="Genomic_DNA"/>
</dbReference>
<dbReference type="Proteomes" id="UP001161017">
    <property type="component" value="Unassembled WGS sequence"/>
</dbReference>
<evidence type="ECO:0000313" key="14">
    <source>
        <dbReference type="Proteomes" id="UP001161017"/>
    </source>
</evidence>
<dbReference type="GO" id="GO:0005829">
    <property type="term" value="C:cytosol"/>
    <property type="evidence" value="ECO:0007669"/>
    <property type="project" value="TreeGrafter"/>
</dbReference>
<name>A0AA43QST3_9LECA</name>
<dbReference type="NCBIfam" id="TIGR01499">
    <property type="entry name" value="folC"/>
    <property type="match status" value="1"/>
</dbReference>
<evidence type="ECO:0000256" key="10">
    <source>
        <dbReference type="ARBA" id="ARBA00030592"/>
    </source>
</evidence>
<evidence type="ECO:0000256" key="4">
    <source>
        <dbReference type="ARBA" id="ARBA00022563"/>
    </source>
</evidence>
<dbReference type="InterPro" id="IPR036565">
    <property type="entry name" value="Mur-like_cat_sf"/>
</dbReference>
<dbReference type="GO" id="GO:0005739">
    <property type="term" value="C:mitochondrion"/>
    <property type="evidence" value="ECO:0007669"/>
    <property type="project" value="TreeGrafter"/>
</dbReference>
<sequence>MPRKLAEKFDNGLQDILYSKRDLDRLNVIHVAGTKGKGSTCAFTRSFLEARGKKTGYPGKVGLYTSPHLRVIRERIQINSQLIQKDLFAKYVYEVWNKLEAKEDLPKPRYLQLLLMVAIHTFIREKVDVAVCETHHGGEYDATNVFPHPVATGITPIGMDHMAQLGPSIENISWHKSGIFKPGAPAFSSAQEDKVAEVLRSRAMEKNVSLDFVNGETVSNSDLVALKPAVQRQNASLALKLANAFLLQKDRNRTTLTSNEIREGVEAFTWIGRFQQIIQENYTWFLDGAHNEMSVPYAAQWFADVTKESRYEVYSHGWTA</sequence>
<keyword evidence="9" id="KW-0460">Magnesium</keyword>
<proteinExistence type="inferred from homology"/>
<evidence type="ECO:0000256" key="12">
    <source>
        <dbReference type="ARBA" id="ARBA00047493"/>
    </source>
</evidence>
<evidence type="ECO:0000256" key="1">
    <source>
        <dbReference type="ARBA" id="ARBA00005150"/>
    </source>
</evidence>
<evidence type="ECO:0000256" key="9">
    <source>
        <dbReference type="ARBA" id="ARBA00022842"/>
    </source>
</evidence>
<keyword evidence="8" id="KW-0067">ATP-binding</keyword>
<dbReference type="GO" id="GO:0046872">
    <property type="term" value="F:metal ion binding"/>
    <property type="evidence" value="ECO:0007669"/>
    <property type="project" value="UniProtKB-KW"/>
</dbReference>
<accession>A0AA43QST3</accession>
<dbReference type="GO" id="GO:0004326">
    <property type="term" value="F:tetrahydrofolylpolyglutamate synthase activity"/>
    <property type="evidence" value="ECO:0007669"/>
    <property type="project" value="UniProtKB-EC"/>
</dbReference>
<reference evidence="13" key="1">
    <citation type="journal article" date="2023" name="Genome Biol. Evol.">
        <title>First Whole Genome Sequence and Flow Cytometry Genome Size Data for the Lichen-Forming Fungus Ramalina farinacea (Ascomycota).</title>
        <authorList>
            <person name="Llewellyn T."/>
            <person name="Mian S."/>
            <person name="Hill R."/>
            <person name="Leitch I.J."/>
            <person name="Gaya E."/>
        </authorList>
    </citation>
    <scope>NUCLEOTIDE SEQUENCE</scope>
    <source>
        <strain evidence="13">LIQ254RAFAR</strain>
    </source>
</reference>
<evidence type="ECO:0000256" key="2">
    <source>
        <dbReference type="ARBA" id="ARBA00008276"/>
    </source>
</evidence>